<sequence>MDACMACYTQTYHRGMPSPNLQRLSTRLKLRHFALLTELERQGSVSRAAQHLGLAQPTVTRALAEIEGIFMTPLFVRSRRGLEPTPAGEVVLARAHHSLADAAALERDLAAVEAGFRGTLRIGVIPFLSTTTHDAIWRHLLDLRPALRFEVQESTSDRLLQALRDRQLDCAICRFTAVKSGDGLVLRHLYQQEPRIVMSGPAAKRLARRGLDWEAYASMRWILPPLETPIRDMIRTIFASAGQPEPPSVLESFAEKTLKSLLRQLPDAITILPDDIAAELADAAGARVLPQRLQWNLPPIGLVRLEGLSNGALIDQIAEAVRRARAAPR</sequence>
<evidence type="ECO:0000256" key="1">
    <source>
        <dbReference type="ARBA" id="ARBA00009437"/>
    </source>
</evidence>
<gene>
    <name evidence="6" type="ORF">GON04_20425</name>
</gene>
<dbReference type="GO" id="GO:0003677">
    <property type="term" value="F:DNA binding"/>
    <property type="evidence" value="ECO:0007669"/>
    <property type="project" value="UniProtKB-KW"/>
</dbReference>
<dbReference type="InterPro" id="IPR005119">
    <property type="entry name" value="LysR_subst-bd"/>
</dbReference>
<reference evidence="6 7" key="1">
    <citation type="submission" date="2019-12" db="EMBL/GenBank/DDBJ databases">
        <authorList>
            <person name="Huq M.A."/>
        </authorList>
    </citation>
    <scope>NUCLEOTIDE SEQUENCE [LARGE SCALE GENOMIC DNA]</scope>
    <source>
        <strain evidence="6 7">MAH-25</strain>
    </source>
</reference>
<dbReference type="GO" id="GO:0003700">
    <property type="term" value="F:DNA-binding transcription factor activity"/>
    <property type="evidence" value="ECO:0007669"/>
    <property type="project" value="InterPro"/>
</dbReference>
<comment type="caution">
    <text evidence="6">The sequence shown here is derived from an EMBL/GenBank/DDBJ whole genome shotgun (WGS) entry which is preliminary data.</text>
</comment>
<keyword evidence="4" id="KW-0804">Transcription</keyword>
<accession>A0A6N8IZ24</accession>
<dbReference type="Proteomes" id="UP000469385">
    <property type="component" value="Unassembled WGS sequence"/>
</dbReference>
<dbReference type="Pfam" id="PF00126">
    <property type="entry name" value="HTH_1"/>
    <property type="match status" value="1"/>
</dbReference>
<dbReference type="SUPFAM" id="SSF53850">
    <property type="entry name" value="Periplasmic binding protein-like II"/>
    <property type="match status" value="1"/>
</dbReference>
<evidence type="ECO:0000259" key="5">
    <source>
        <dbReference type="PROSITE" id="PS50931"/>
    </source>
</evidence>
<protein>
    <submittedName>
        <fullName evidence="6">LysR family transcriptional regulator</fullName>
    </submittedName>
</protein>
<feature type="domain" description="HTH lysR-type" evidence="5">
    <location>
        <begin position="28"/>
        <end position="85"/>
    </location>
</feature>
<dbReference type="GO" id="GO:0005829">
    <property type="term" value="C:cytosol"/>
    <property type="evidence" value="ECO:0007669"/>
    <property type="project" value="TreeGrafter"/>
</dbReference>
<name>A0A6N8IZ24_9BURK</name>
<dbReference type="AlphaFoldDB" id="A0A6N8IZ24"/>
<dbReference type="Pfam" id="PF03466">
    <property type="entry name" value="LysR_substrate"/>
    <property type="match status" value="1"/>
</dbReference>
<dbReference type="EMBL" id="WSEL01000009">
    <property type="protein sequence ID" value="MVQ31835.1"/>
    <property type="molecule type" value="Genomic_DNA"/>
</dbReference>
<evidence type="ECO:0000256" key="4">
    <source>
        <dbReference type="ARBA" id="ARBA00023163"/>
    </source>
</evidence>
<keyword evidence="7" id="KW-1185">Reference proteome</keyword>
<keyword evidence="2" id="KW-0805">Transcription regulation</keyword>
<keyword evidence="3" id="KW-0238">DNA-binding</keyword>
<dbReference type="Gene3D" id="1.10.10.10">
    <property type="entry name" value="Winged helix-like DNA-binding domain superfamily/Winged helix DNA-binding domain"/>
    <property type="match status" value="1"/>
</dbReference>
<dbReference type="InterPro" id="IPR000847">
    <property type="entry name" value="LysR_HTH_N"/>
</dbReference>
<evidence type="ECO:0000313" key="7">
    <source>
        <dbReference type="Proteomes" id="UP000469385"/>
    </source>
</evidence>
<dbReference type="PROSITE" id="PS50931">
    <property type="entry name" value="HTH_LYSR"/>
    <property type="match status" value="1"/>
</dbReference>
<dbReference type="SUPFAM" id="SSF46785">
    <property type="entry name" value="Winged helix' DNA-binding domain"/>
    <property type="match status" value="1"/>
</dbReference>
<dbReference type="PANTHER" id="PTHR30419">
    <property type="entry name" value="HTH-TYPE TRANSCRIPTIONAL REGULATOR YBHD"/>
    <property type="match status" value="1"/>
</dbReference>
<organism evidence="6 7">
    <name type="scientific">Ramlibacter pinisoli</name>
    <dbReference type="NCBI Taxonomy" id="2682844"/>
    <lineage>
        <taxon>Bacteria</taxon>
        <taxon>Pseudomonadati</taxon>
        <taxon>Pseudomonadota</taxon>
        <taxon>Betaproteobacteria</taxon>
        <taxon>Burkholderiales</taxon>
        <taxon>Comamonadaceae</taxon>
        <taxon>Ramlibacter</taxon>
    </lineage>
</organism>
<dbReference type="InterPro" id="IPR036390">
    <property type="entry name" value="WH_DNA-bd_sf"/>
</dbReference>
<comment type="similarity">
    <text evidence="1">Belongs to the LysR transcriptional regulatory family.</text>
</comment>
<evidence type="ECO:0000256" key="3">
    <source>
        <dbReference type="ARBA" id="ARBA00023125"/>
    </source>
</evidence>
<evidence type="ECO:0000256" key="2">
    <source>
        <dbReference type="ARBA" id="ARBA00023015"/>
    </source>
</evidence>
<evidence type="ECO:0000313" key="6">
    <source>
        <dbReference type="EMBL" id="MVQ31835.1"/>
    </source>
</evidence>
<proteinExistence type="inferred from homology"/>
<dbReference type="InterPro" id="IPR036388">
    <property type="entry name" value="WH-like_DNA-bd_sf"/>
</dbReference>
<dbReference type="Gene3D" id="3.40.190.290">
    <property type="match status" value="1"/>
</dbReference>
<dbReference type="InterPro" id="IPR050950">
    <property type="entry name" value="HTH-type_LysR_regulators"/>
</dbReference>
<dbReference type="PANTHER" id="PTHR30419:SF8">
    <property type="entry name" value="NITROGEN ASSIMILATION TRANSCRIPTIONAL ACTIVATOR-RELATED"/>
    <property type="match status" value="1"/>
</dbReference>